<evidence type="ECO:0000313" key="2">
    <source>
        <dbReference type="EMBL" id="EAU30132.1"/>
    </source>
</evidence>
<dbReference type="STRING" id="341663.Q0C8P3"/>
<dbReference type="InterPro" id="IPR029058">
    <property type="entry name" value="AB_hydrolase_fold"/>
</dbReference>
<gene>
    <name evidence="2" type="ORF">ATEG_09941</name>
</gene>
<dbReference type="VEuPathDB" id="FungiDB:ATEG_09941"/>
<dbReference type="eggNOG" id="KOG4178">
    <property type="taxonomic scope" value="Eukaryota"/>
</dbReference>
<evidence type="ECO:0000259" key="1">
    <source>
        <dbReference type="Pfam" id="PF00561"/>
    </source>
</evidence>
<accession>Q0C8P3</accession>
<organism evidence="2 3">
    <name type="scientific">Aspergillus terreus (strain NIH 2624 / FGSC A1156)</name>
    <dbReference type="NCBI Taxonomy" id="341663"/>
    <lineage>
        <taxon>Eukaryota</taxon>
        <taxon>Fungi</taxon>
        <taxon>Dikarya</taxon>
        <taxon>Ascomycota</taxon>
        <taxon>Pezizomycotina</taxon>
        <taxon>Eurotiomycetes</taxon>
        <taxon>Eurotiomycetidae</taxon>
        <taxon>Eurotiales</taxon>
        <taxon>Aspergillaceae</taxon>
        <taxon>Aspergillus</taxon>
        <taxon>Aspergillus subgen. Circumdati</taxon>
    </lineage>
</organism>
<dbReference type="EMBL" id="CH476608">
    <property type="protein sequence ID" value="EAU30132.1"/>
    <property type="molecule type" value="Genomic_DNA"/>
</dbReference>
<dbReference type="GeneID" id="4354210"/>
<dbReference type="SUPFAM" id="SSF53474">
    <property type="entry name" value="alpha/beta-Hydrolases"/>
    <property type="match status" value="1"/>
</dbReference>
<dbReference type="HOGENOM" id="CLU_020336_7_5_1"/>
<dbReference type="RefSeq" id="XP_001218563.1">
    <property type="nucleotide sequence ID" value="XM_001218562.1"/>
</dbReference>
<dbReference type="InterPro" id="IPR000073">
    <property type="entry name" value="AB_hydrolase_1"/>
</dbReference>
<dbReference type="Pfam" id="PF00561">
    <property type="entry name" value="Abhydrolase_1"/>
    <property type="match status" value="1"/>
</dbReference>
<proteinExistence type="predicted"/>
<dbReference type="Proteomes" id="UP000007963">
    <property type="component" value="Unassembled WGS sequence"/>
</dbReference>
<reference evidence="3" key="1">
    <citation type="submission" date="2005-09" db="EMBL/GenBank/DDBJ databases">
        <title>Annotation of the Aspergillus terreus NIH2624 genome.</title>
        <authorList>
            <person name="Birren B.W."/>
            <person name="Lander E.S."/>
            <person name="Galagan J.E."/>
            <person name="Nusbaum C."/>
            <person name="Devon K."/>
            <person name="Henn M."/>
            <person name="Ma L.-J."/>
            <person name="Jaffe D.B."/>
            <person name="Butler J."/>
            <person name="Alvarez P."/>
            <person name="Gnerre S."/>
            <person name="Grabherr M."/>
            <person name="Kleber M."/>
            <person name="Mauceli E.W."/>
            <person name="Brockman W."/>
            <person name="Rounsley S."/>
            <person name="Young S.K."/>
            <person name="LaButti K."/>
            <person name="Pushparaj V."/>
            <person name="DeCaprio D."/>
            <person name="Crawford M."/>
            <person name="Koehrsen M."/>
            <person name="Engels R."/>
            <person name="Montgomery P."/>
            <person name="Pearson M."/>
            <person name="Howarth C."/>
            <person name="Larson L."/>
            <person name="Luoma S."/>
            <person name="White J."/>
            <person name="Alvarado L."/>
            <person name="Kodira C.D."/>
            <person name="Zeng Q."/>
            <person name="Oleary S."/>
            <person name="Yandava C."/>
            <person name="Denning D.W."/>
            <person name="Nierman W.C."/>
            <person name="Milne T."/>
            <person name="Madden K."/>
        </authorList>
    </citation>
    <scope>NUCLEOTIDE SEQUENCE [LARGE SCALE GENOMIC DNA]</scope>
    <source>
        <strain evidence="3">NIH 2624 / FGSC A1156</strain>
    </source>
</reference>
<name>Q0C8P3_ASPTN</name>
<protein>
    <recommendedName>
        <fullName evidence="1">AB hydrolase-1 domain-containing protein</fullName>
    </recommendedName>
</protein>
<sequence>MLKKEPRRLAHARTFKKDAPTDSIGPYTFKSLADDFVSLAKQLGCVNIIVGGHDWGCMIAYRMATWHPDFVTHMFTACVPYLLPNAEWVEIERIAKIYPTFGYQLQFGSGVIEQETQTKEGIRKFLNSTYDGRTSDNQSAIDATMGIDFDLVAQLEKTALLSEEELEYYVNEFARNGLHGACNYYRNHRQNFLDDSYFTRQGDSDAAVIKCPTLFLCATEDKFIRPEMTEGIKKSISNLTFKKINASHWILWEKPGVVNGVLREWFWQEGLVSNSKGA</sequence>
<evidence type="ECO:0000313" key="3">
    <source>
        <dbReference type="Proteomes" id="UP000007963"/>
    </source>
</evidence>
<dbReference type="OMA" id="NASHWIL"/>
<dbReference type="PANTHER" id="PTHR43329">
    <property type="entry name" value="EPOXIDE HYDROLASE"/>
    <property type="match status" value="1"/>
</dbReference>
<dbReference type="OrthoDB" id="1735926at2759"/>
<dbReference type="AlphaFoldDB" id="Q0C8P3"/>
<feature type="domain" description="AB hydrolase-1" evidence="1">
    <location>
        <begin position="23"/>
        <end position="255"/>
    </location>
</feature>
<dbReference type="Gene3D" id="3.40.50.1820">
    <property type="entry name" value="alpha/beta hydrolase"/>
    <property type="match status" value="1"/>
</dbReference>